<feature type="region of interest" description="Disordered" evidence="12">
    <location>
        <begin position="1"/>
        <end position="20"/>
    </location>
</feature>
<dbReference type="FunFam" id="3.60.40.10:FF:000026">
    <property type="entry name" value="probable protein phosphatase 2C 52"/>
    <property type="match status" value="1"/>
</dbReference>
<evidence type="ECO:0000256" key="8">
    <source>
        <dbReference type="ARBA" id="ARBA00022912"/>
    </source>
</evidence>
<feature type="compositionally biased region" description="Polar residues" evidence="12">
    <location>
        <begin position="349"/>
        <end position="364"/>
    </location>
</feature>
<dbReference type="EMBL" id="JAPFFK010000005">
    <property type="protein sequence ID" value="KAJ6763806.1"/>
    <property type="molecule type" value="Genomic_DNA"/>
</dbReference>
<comment type="cofactor">
    <cofactor evidence="1">
        <name>Mn(2+)</name>
        <dbReference type="ChEBI" id="CHEBI:29035"/>
    </cofactor>
</comment>
<dbReference type="CDD" id="cd00143">
    <property type="entry name" value="PP2Cc"/>
    <property type="match status" value="1"/>
</dbReference>
<organism evidence="14 15">
    <name type="scientific">Salix purpurea</name>
    <name type="common">Purple osier willow</name>
    <dbReference type="NCBI Taxonomy" id="77065"/>
    <lineage>
        <taxon>Eukaryota</taxon>
        <taxon>Viridiplantae</taxon>
        <taxon>Streptophyta</taxon>
        <taxon>Embryophyta</taxon>
        <taxon>Tracheophyta</taxon>
        <taxon>Spermatophyta</taxon>
        <taxon>Magnoliopsida</taxon>
        <taxon>eudicotyledons</taxon>
        <taxon>Gunneridae</taxon>
        <taxon>Pentapetalae</taxon>
        <taxon>rosids</taxon>
        <taxon>fabids</taxon>
        <taxon>Malpighiales</taxon>
        <taxon>Salicaceae</taxon>
        <taxon>Saliceae</taxon>
        <taxon>Salix</taxon>
    </lineage>
</organism>
<evidence type="ECO:0000256" key="2">
    <source>
        <dbReference type="ARBA" id="ARBA00001946"/>
    </source>
</evidence>
<comment type="catalytic activity">
    <reaction evidence="10">
        <text>O-phospho-L-seryl-[protein] + H2O = L-seryl-[protein] + phosphate</text>
        <dbReference type="Rhea" id="RHEA:20629"/>
        <dbReference type="Rhea" id="RHEA-COMP:9863"/>
        <dbReference type="Rhea" id="RHEA-COMP:11604"/>
        <dbReference type="ChEBI" id="CHEBI:15377"/>
        <dbReference type="ChEBI" id="CHEBI:29999"/>
        <dbReference type="ChEBI" id="CHEBI:43474"/>
        <dbReference type="ChEBI" id="CHEBI:83421"/>
        <dbReference type="EC" id="3.1.3.16"/>
    </reaction>
</comment>
<dbReference type="Gene3D" id="3.60.40.10">
    <property type="entry name" value="PPM-type phosphatase domain"/>
    <property type="match status" value="1"/>
</dbReference>
<feature type="region of interest" description="Disordered" evidence="12">
    <location>
        <begin position="345"/>
        <end position="375"/>
    </location>
</feature>
<evidence type="ECO:0000313" key="15">
    <source>
        <dbReference type="Proteomes" id="UP001151532"/>
    </source>
</evidence>
<evidence type="ECO:0000256" key="1">
    <source>
        <dbReference type="ARBA" id="ARBA00001936"/>
    </source>
</evidence>
<dbReference type="AlphaFoldDB" id="A0A9Q0WC52"/>
<evidence type="ECO:0000259" key="13">
    <source>
        <dbReference type="PROSITE" id="PS51746"/>
    </source>
</evidence>
<dbReference type="GO" id="GO:0046872">
    <property type="term" value="F:metal ion binding"/>
    <property type="evidence" value="ECO:0007669"/>
    <property type="project" value="UniProtKB-KW"/>
</dbReference>
<name>A0A9Q0WC52_SALPP</name>
<feature type="domain" description="PPM-type phosphatase" evidence="13">
    <location>
        <begin position="65"/>
        <end position="335"/>
    </location>
</feature>
<dbReference type="GO" id="GO:0004722">
    <property type="term" value="F:protein serine/threonine phosphatase activity"/>
    <property type="evidence" value="ECO:0007669"/>
    <property type="project" value="UniProtKB-EC"/>
</dbReference>
<evidence type="ECO:0000313" key="14">
    <source>
        <dbReference type="EMBL" id="KAJ6763806.1"/>
    </source>
</evidence>
<gene>
    <name evidence="14" type="ORF">OIU79_024364</name>
</gene>
<keyword evidence="7" id="KW-0460">Magnesium</keyword>
<dbReference type="OrthoDB" id="10264738at2759"/>
<comment type="similarity">
    <text evidence="3">Belongs to the PP2C family.</text>
</comment>
<keyword evidence="6" id="KW-0378">Hydrolase</keyword>
<evidence type="ECO:0000256" key="11">
    <source>
        <dbReference type="ARBA" id="ARBA00048336"/>
    </source>
</evidence>
<keyword evidence="9" id="KW-0464">Manganese</keyword>
<dbReference type="InterPro" id="IPR015655">
    <property type="entry name" value="PP2C"/>
</dbReference>
<evidence type="ECO:0000256" key="5">
    <source>
        <dbReference type="ARBA" id="ARBA00022723"/>
    </source>
</evidence>
<sequence>MGTCVSTSRSSCSSKSSGEPVTPPCLGIGFCGQKRTKRTFSDHLVTFQHLPSIPNRVFTNGKSRTSCIFTQQGRKGINQDAMIVWEDFMSEDVTFCGVFDGHGPHGHLVARKMLGIWTRMAPSRINLSSLWREAFLKSYKAMDKELKSHPNLDCFCSGSTAITIVKQGSNLFMGYIGDSRAIMGSKDSNDSMVAVQLTVDLKPDLPREAERIKRCKGRVFALQDEPEVPRVWLPFDDAPGLAMARAFGDFCLKEYGVISIPEFSHRTLTDKDQFIVLASDGVWDVLSNDEVVEIVSSAPTRASAARILVDSAAREWKLKYPTSKMDDCAVVCLFLDGKMDSESDYDEQGFSSATLDQSNHSGNAAESDDGQKSEPCLQRNFTVRSAEENDSYGRLAVEVDGVGETVSAEDQSWSGLEGVTRVNSLVQLPRFSEERPGP</sequence>
<dbReference type="InterPro" id="IPR001932">
    <property type="entry name" value="PPM-type_phosphatase-like_dom"/>
</dbReference>
<evidence type="ECO:0000256" key="7">
    <source>
        <dbReference type="ARBA" id="ARBA00022842"/>
    </source>
</evidence>
<comment type="caution">
    <text evidence="14">The sequence shown here is derived from an EMBL/GenBank/DDBJ whole genome shotgun (WGS) entry which is preliminary data.</text>
</comment>
<comment type="cofactor">
    <cofactor evidence="2">
        <name>Mg(2+)</name>
        <dbReference type="ChEBI" id="CHEBI:18420"/>
    </cofactor>
</comment>
<dbReference type="PANTHER" id="PTHR47992">
    <property type="entry name" value="PROTEIN PHOSPHATASE"/>
    <property type="match status" value="1"/>
</dbReference>
<evidence type="ECO:0000256" key="10">
    <source>
        <dbReference type="ARBA" id="ARBA00047761"/>
    </source>
</evidence>
<reference evidence="14" key="1">
    <citation type="submission" date="2022-11" db="EMBL/GenBank/DDBJ databases">
        <authorList>
            <person name="Hyden B.L."/>
            <person name="Feng K."/>
            <person name="Yates T."/>
            <person name="Jawdy S."/>
            <person name="Smart L.B."/>
            <person name="Muchero W."/>
        </authorList>
    </citation>
    <scope>NUCLEOTIDE SEQUENCE</scope>
    <source>
        <tissue evidence="14">Shoot tip</tissue>
    </source>
</reference>
<protein>
    <recommendedName>
        <fullName evidence="4">protein-serine/threonine phosphatase</fullName>
        <ecNumber evidence="4">3.1.3.16</ecNumber>
    </recommendedName>
</protein>
<evidence type="ECO:0000256" key="9">
    <source>
        <dbReference type="ARBA" id="ARBA00023211"/>
    </source>
</evidence>
<reference evidence="14" key="2">
    <citation type="journal article" date="2023" name="Int. J. Mol. Sci.">
        <title>De Novo Assembly and Annotation of 11 Diverse Shrub Willow (Salix) Genomes Reveals Novel Gene Organization in Sex-Linked Regions.</title>
        <authorList>
            <person name="Hyden B."/>
            <person name="Feng K."/>
            <person name="Yates T.B."/>
            <person name="Jawdy S."/>
            <person name="Cereghino C."/>
            <person name="Smart L.B."/>
            <person name="Muchero W."/>
        </authorList>
    </citation>
    <scope>NUCLEOTIDE SEQUENCE</scope>
    <source>
        <tissue evidence="14">Shoot tip</tissue>
    </source>
</reference>
<proteinExistence type="inferred from homology"/>
<dbReference type="InterPro" id="IPR036457">
    <property type="entry name" value="PPM-type-like_dom_sf"/>
</dbReference>
<evidence type="ECO:0000256" key="3">
    <source>
        <dbReference type="ARBA" id="ARBA00006702"/>
    </source>
</evidence>
<dbReference type="SMART" id="SM00332">
    <property type="entry name" value="PP2Cc"/>
    <property type="match status" value="1"/>
</dbReference>
<dbReference type="Proteomes" id="UP001151532">
    <property type="component" value="Chromosome 13"/>
</dbReference>
<dbReference type="SUPFAM" id="SSF81606">
    <property type="entry name" value="PP2C-like"/>
    <property type="match status" value="1"/>
</dbReference>
<keyword evidence="5" id="KW-0479">Metal-binding</keyword>
<accession>A0A9Q0WC52</accession>
<evidence type="ECO:0000256" key="6">
    <source>
        <dbReference type="ARBA" id="ARBA00022801"/>
    </source>
</evidence>
<dbReference type="EC" id="3.1.3.16" evidence="4"/>
<feature type="compositionally biased region" description="Low complexity" evidence="12">
    <location>
        <begin position="1"/>
        <end position="17"/>
    </location>
</feature>
<dbReference type="Pfam" id="PF00481">
    <property type="entry name" value="PP2C"/>
    <property type="match status" value="1"/>
</dbReference>
<keyword evidence="8" id="KW-0904">Protein phosphatase</keyword>
<evidence type="ECO:0000256" key="4">
    <source>
        <dbReference type="ARBA" id="ARBA00013081"/>
    </source>
</evidence>
<comment type="catalytic activity">
    <reaction evidence="11">
        <text>O-phospho-L-threonyl-[protein] + H2O = L-threonyl-[protein] + phosphate</text>
        <dbReference type="Rhea" id="RHEA:47004"/>
        <dbReference type="Rhea" id="RHEA-COMP:11060"/>
        <dbReference type="Rhea" id="RHEA-COMP:11605"/>
        <dbReference type="ChEBI" id="CHEBI:15377"/>
        <dbReference type="ChEBI" id="CHEBI:30013"/>
        <dbReference type="ChEBI" id="CHEBI:43474"/>
        <dbReference type="ChEBI" id="CHEBI:61977"/>
        <dbReference type="EC" id="3.1.3.16"/>
    </reaction>
</comment>
<evidence type="ECO:0000256" key="12">
    <source>
        <dbReference type="SAM" id="MobiDB-lite"/>
    </source>
</evidence>
<keyword evidence="15" id="KW-1185">Reference proteome</keyword>
<dbReference type="PROSITE" id="PS51746">
    <property type="entry name" value="PPM_2"/>
    <property type="match status" value="1"/>
</dbReference>